<proteinExistence type="predicted"/>
<gene>
    <name evidence="3" type="ORF">UFOVP1073_68</name>
    <name evidence="4" type="ORF">UFOVP1308_33</name>
    <name evidence="5" type="ORF">UFOVP1423_36</name>
    <name evidence="6" type="ORF">UFOVP1520_7</name>
    <name evidence="1" type="ORF">UFOVP898_70</name>
    <name evidence="2" type="ORF">UFOVP985_63</name>
</gene>
<dbReference type="EMBL" id="LR798377">
    <property type="protein sequence ID" value="CAB5227052.1"/>
    <property type="molecule type" value="Genomic_DNA"/>
</dbReference>
<evidence type="ECO:0000313" key="4">
    <source>
        <dbReference type="EMBL" id="CAB4197807.1"/>
    </source>
</evidence>
<dbReference type="EMBL" id="LR796838">
    <property type="protein sequence ID" value="CAB4169292.1"/>
    <property type="molecule type" value="Genomic_DNA"/>
</dbReference>
<dbReference type="EMBL" id="LR796942">
    <property type="protein sequence ID" value="CAB4176814.1"/>
    <property type="molecule type" value="Genomic_DNA"/>
</dbReference>
<name>A0A6J5QLI9_9CAUD</name>
<dbReference type="EMBL" id="LR797009">
    <property type="protein sequence ID" value="CAB4181848.1"/>
    <property type="molecule type" value="Genomic_DNA"/>
</dbReference>
<organism evidence="3">
    <name type="scientific">uncultured Caudovirales phage</name>
    <dbReference type="NCBI Taxonomy" id="2100421"/>
    <lineage>
        <taxon>Viruses</taxon>
        <taxon>Duplodnaviria</taxon>
        <taxon>Heunggongvirae</taxon>
        <taxon>Uroviricota</taxon>
        <taxon>Caudoviricetes</taxon>
        <taxon>Peduoviridae</taxon>
        <taxon>Maltschvirus</taxon>
        <taxon>Maltschvirus maltsch</taxon>
    </lineage>
</organism>
<protein>
    <submittedName>
        <fullName evidence="3">Uncharacterized protein</fullName>
    </submittedName>
</protein>
<evidence type="ECO:0000313" key="1">
    <source>
        <dbReference type="EMBL" id="CAB4169292.1"/>
    </source>
</evidence>
<reference evidence="3" key="1">
    <citation type="submission" date="2020-05" db="EMBL/GenBank/DDBJ databases">
        <authorList>
            <person name="Chiriac C."/>
            <person name="Salcher M."/>
            <person name="Ghai R."/>
            <person name="Kavagutti S V."/>
        </authorList>
    </citation>
    <scope>NUCLEOTIDE SEQUENCE</scope>
</reference>
<sequence length="86" mass="9426">MRVHEQRDVAADAINDAIDRVKNLRCRVGYKIRQPYPDGSMSDMVNATSDVLPQLVEIIAILEDAAAVVVRTTPRNPPLDDAALLG</sequence>
<dbReference type="EMBL" id="LR797259">
    <property type="protein sequence ID" value="CAB4197807.1"/>
    <property type="molecule type" value="Genomic_DNA"/>
</dbReference>
<evidence type="ECO:0000313" key="3">
    <source>
        <dbReference type="EMBL" id="CAB4181848.1"/>
    </source>
</evidence>
<dbReference type="EMBL" id="LR797361">
    <property type="protein sequence ID" value="CAB4210656.1"/>
    <property type="molecule type" value="Genomic_DNA"/>
</dbReference>
<evidence type="ECO:0000313" key="6">
    <source>
        <dbReference type="EMBL" id="CAB5227052.1"/>
    </source>
</evidence>
<evidence type="ECO:0000313" key="2">
    <source>
        <dbReference type="EMBL" id="CAB4176814.1"/>
    </source>
</evidence>
<accession>A0A6J5QLI9</accession>
<evidence type="ECO:0000313" key="5">
    <source>
        <dbReference type="EMBL" id="CAB4210656.1"/>
    </source>
</evidence>